<feature type="transmembrane region" description="Helical" evidence="8">
    <location>
        <begin position="528"/>
        <end position="549"/>
    </location>
</feature>
<feature type="transmembrane region" description="Helical" evidence="8">
    <location>
        <begin position="175"/>
        <end position="194"/>
    </location>
</feature>
<evidence type="ECO:0000256" key="6">
    <source>
        <dbReference type="ARBA" id="ARBA00023136"/>
    </source>
</evidence>
<evidence type="ECO:0000256" key="4">
    <source>
        <dbReference type="ARBA" id="ARBA00022692"/>
    </source>
</evidence>
<feature type="transmembrane region" description="Helical" evidence="8">
    <location>
        <begin position="279"/>
        <end position="300"/>
    </location>
</feature>
<evidence type="ECO:0000256" key="8">
    <source>
        <dbReference type="SAM" id="Phobius"/>
    </source>
</evidence>
<organism evidence="10 11">
    <name type="scientific">Streptomyces phaeochromogenes</name>
    <dbReference type="NCBI Taxonomy" id="1923"/>
    <lineage>
        <taxon>Bacteria</taxon>
        <taxon>Bacillati</taxon>
        <taxon>Actinomycetota</taxon>
        <taxon>Actinomycetes</taxon>
        <taxon>Kitasatosporales</taxon>
        <taxon>Streptomycetaceae</taxon>
        <taxon>Streptomyces</taxon>
        <taxon>Streptomyces phaeochromogenes group</taxon>
    </lineage>
</organism>
<keyword evidence="3" id="KW-1003">Cell membrane</keyword>
<feature type="transmembrane region" description="Helical" evidence="8">
    <location>
        <begin position="599"/>
        <end position="618"/>
    </location>
</feature>
<name>A0ABZ1H1U9_STRPH</name>
<dbReference type="Gene3D" id="1.20.1640.10">
    <property type="entry name" value="Multidrug efflux transporter AcrB transmembrane domain"/>
    <property type="match status" value="2"/>
</dbReference>
<feature type="transmembrane region" description="Helical" evidence="8">
    <location>
        <begin position="230"/>
        <end position="249"/>
    </location>
</feature>
<feature type="transmembrane region" description="Helical" evidence="8">
    <location>
        <begin position="668"/>
        <end position="691"/>
    </location>
</feature>
<gene>
    <name evidence="10" type="ORF">OHB35_04505</name>
</gene>
<dbReference type="RefSeq" id="WP_326757910.1">
    <property type="nucleotide sequence ID" value="NZ_CP109135.1"/>
</dbReference>
<dbReference type="PANTHER" id="PTHR33406">
    <property type="entry name" value="MEMBRANE PROTEIN MJ1562-RELATED"/>
    <property type="match status" value="1"/>
</dbReference>
<feature type="transmembrane region" description="Helical" evidence="8">
    <location>
        <begin position="561"/>
        <end position="579"/>
    </location>
</feature>
<feature type="transmembrane region" description="Helical" evidence="8">
    <location>
        <begin position="306"/>
        <end position="330"/>
    </location>
</feature>
<dbReference type="InterPro" id="IPR050545">
    <property type="entry name" value="Mycobact_MmpL"/>
</dbReference>
<evidence type="ECO:0000256" key="5">
    <source>
        <dbReference type="ARBA" id="ARBA00022989"/>
    </source>
</evidence>
<evidence type="ECO:0000313" key="10">
    <source>
        <dbReference type="EMBL" id="WSD12539.1"/>
    </source>
</evidence>
<dbReference type="Pfam" id="PF03176">
    <property type="entry name" value="MMPL"/>
    <property type="match status" value="2"/>
</dbReference>
<dbReference type="SUPFAM" id="SSF82866">
    <property type="entry name" value="Multidrug efflux transporter AcrB transmembrane domain"/>
    <property type="match status" value="2"/>
</dbReference>
<feature type="transmembrane region" description="Helical" evidence="8">
    <location>
        <begin position="639"/>
        <end position="662"/>
    </location>
</feature>
<keyword evidence="5 8" id="KW-1133">Transmembrane helix</keyword>
<evidence type="ECO:0000256" key="1">
    <source>
        <dbReference type="ARBA" id="ARBA00004651"/>
    </source>
</evidence>
<dbReference type="InterPro" id="IPR004869">
    <property type="entry name" value="MMPL_dom"/>
</dbReference>
<evidence type="ECO:0000256" key="3">
    <source>
        <dbReference type="ARBA" id="ARBA00022475"/>
    </source>
</evidence>
<comment type="subcellular location">
    <subcellularLocation>
        <location evidence="1">Cell membrane</location>
        <topology evidence="1">Multi-pass membrane protein</topology>
    </subcellularLocation>
</comment>
<accession>A0ABZ1H1U9</accession>
<dbReference type="EMBL" id="CP109135">
    <property type="protein sequence ID" value="WSD12539.1"/>
    <property type="molecule type" value="Genomic_DNA"/>
</dbReference>
<proteinExistence type="inferred from homology"/>
<evidence type="ECO:0000313" key="11">
    <source>
        <dbReference type="Proteomes" id="UP001340816"/>
    </source>
</evidence>
<feature type="domain" description="Membrane transport protein MMPL" evidence="9">
    <location>
        <begin position="44"/>
        <end position="366"/>
    </location>
</feature>
<evidence type="ECO:0000256" key="2">
    <source>
        <dbReference type="ARBA" id="ARBA00010157"/>
    </source>
</evidence>
<evidence type="ECO:0000259" key="9">
    <source>
        <dbReference type="Pfam" id="PF03176"/>
    </source>
</evidence>
<reference evidence="10 11" key="1">
    <citation type="submission" date="2022-10" db="EMBL/GenBank/DDBJ databases">
        <title>The complete genomes of actinobacterial strains from the NBC collection.</title>
        <authorList>
            <person name="Joergensen T.S."/>
            <person name="Alvarez Arevalo M."/>
            <person name="Sterndorff E.B."/>
            <person name="Faurdal D."/>
            <person name="Vuksanovic O."/>
            <person name="Mourched A.-S."/>
            <person name="Charusanti P."/>
            <person name="Shaw S."/>
            <person name="Blin K."/>
            <person name="Weber T."/>
        </authorList>
    </citation>
    <scope>NUCLEOTIDE SEQUENCE [LARGE SCALE GENOMIC DNA]</scope>
    <source>
        <strain evidence="10 11">NBC 01752</strain>
    </source>
</reference>
<feature type="transmembrane region" description="Helical" evidence="8">
    <location>
        <begin position="366"/>
        <end position="388"/>
    </location>
</feature>
<feature type="domain" description="Membrane transport protein MMPL" evidence="9">
    <location>
        <begin position="395"/>
        <end position="707"/>
    </location>
</feature>
<keyword evidence="11" id="KW-1185">Reference proteome</keyword>
<dbReference type="Proteomes" id="UP001340816">
    <property type="component" value="Chromosome"/>
</dbReference>
<feature type="region of interest" description="Disordered" evidence="7">
    <location>
        <begin position="723"/>
        <end position="745"/>
    </location>
</feature>
<sequence length="745" mass="77898">MFDRVAELTVRWPRAVLVVASVLVAAMSVVGVGAFGKLVGGGFDDPDSQSTQASRVIDEKFGGEANLVLLVSSGTQRVTDPAVEQDGRQLVADLRKEPELGNIVSYWDTQSDSLLARDGRSAMVLAHVKGDESTREEHAHDVIDTYTGRYEGLTVQAGGGTAVGAELSEQVLKDLLLAEIIAVPVTLLLLLIVFGGVVAALLPLAIGTVAVAGTFAELALLGSITDVSVFSINLTTALGLGLGIDYALLMISRFREQLALGTSVADAVRTTVHTAGRTVVFSAGTVAVALTALLVFPQYFLRSFAYAGVGVVVIAAVGTLFVMPALLMLLGHRINSGRLPWPKADRHRRRAPFWGRLAGTVMRRPVLSSVPVLAVLLLAAAPLLGVTFGTPDERVLPEDAASRQVSTALQADFAGDDEAAIQVVADGSVNYAAVDAYAEKLSLLDGVVRVEAATGTYAQGKAQAPGPANEALERPDAQRVTVIGTAPPKSDDAQSLVQTVRDVAAPAGAKEVLVGGGDAELLDTKDSIASRLPLAGGLVAVTTFILLFLFTGSIVQPVRALALNIISLAAAIGAMTWIFQDGHLSSVLGFTAQPMDTSMTVLLFCIAFGLSMDYEVFVTSRIKELHDEGESTKDAVVHGLGHTGKIVSAAACLLAVGFFAFATAKVSFMQMFGLGSGLAILIDAIAVRGVLLPAAMRLLGRSAWYAPGPLRRFHQRFGISENGPASSHATAGVESISMKESARNA</sequence>
<feature type="transmembrane region" description="Helical" evidence="8">
    <location>
        <begin position="201"/>
        <end position="224"/>
    </location>
</feature>
<keyword evidence="6 8" id="KW-0472">Membrane</keyword>
<evidence type="ECO:0000256" key="7">
    <source>
        <dbReference type="SAM" id="MobiDB-lite"/>
    </source>
</evidence>
<dbReference type="PANTHER" id="PTHR33406:SF11">
    <property type="entry name" value="MEMBRANE PROTEIN SCO6666-RELATED"/>
    <property type="match status" value="1"/>
</dbReference>
<comment type="similarity">
    <text evidence="2">Belongs to the resistance-nodulation-cell division (RND) (TC 2.A.6) family. MmpL subfamily.</text>
</comment>
<keyword evidence="4 8" id="KW-0812">Transmembrane</keyword>
<protein>
    <submittedName>
        <fullName evidence="10">MMPL family transporter</fullName>
    </submittedName>
</protein>
<feature type="transmembrane region" description="Helical" evidence="8">
    <location>
        <begin position="12"/>
        <end position="35"/>
    </location>
</feature>